<dbReference type="Gene3D" id="3.30.70.1440">
    <property type="entry name" value="Multidrug efflux transporter AcrB pore domain"/>
    <property type="match status" value="1"/>
</dbReference>
<keyword evidence="1" id="KW-1133">Transmembrane helix</keyword>
<feature type="transmembrane region" description="Helical" evidence="1">
    <location>
        <begin position="405"/>
        <end position="423"/>
    </location>
</feature>
<feature type="transmembrane region" description="Helical" evidence="1">
    <location>
        <begin position="907"/>
        <end position="925"/>
    </location>
</feature>
<dbReference type="InterPro" id="IPR001036">
    <property type="entry name" value="Acrflvin-R"/>
</dbReference>
<dbReference type="EMBL" id="JAYFUL010000002">
    <property type="protein sequence ID" value="MEA5256557.1"/>
    <property type="molecule type" value="Genomic_DNA"/>
</dbReference>
<keyword evidence="1" id="KW-0812">Transmembrane</keyword>
<dbReference type="PANTHER" id="PTHR32063:SF0">
    <property type="entry name" value="SWARMING MOTILITY PROTEIN SWRC"/>
    <property type="match status" value="1"/>
</dbReference>
<feature type="transmembrane region" description="Helical" evidence="1">
    <location>
        <begin position="377"/>
        <end position="399"/>
    </location>
</feature>
<dbReference type="SUPFAM" id="SSF82693">
    <property type="entry name" value="Multidrug efflux transporter AcrB pore domain, PN1, PN2, PC1 and PC2 subdomains"/>
    <property type="match status" value="2"/>
</dbReference>
<dbReference type="PRINTS" id="PR00702">
    <property type="entry name" value="ACRIFLAVINRP"/>
</dbReference>
<protein>
    <submittedName>
        <fullName evidence="2">Efflux RND transporter permease subunit</fullName>
    </submittedName>
</protein>
<proteinExistence type="predicted"/>
<dbReference type="InterPro" id="IPR027463">
    <property type="entry name" value="AcrB_DN_DC_subdom"/>
</dbReference>
<evidence type="ECO:0000313" key="2">
    <source>
        <dbReference type="EMBL" id="MEA5256557.1"/>
    </source>
</evidence>
<feature type="transmembrane region" description="Helical" evidence="1">
    <location>
        <begin position="435"/>
        <end position="458"/>
    </location>
</feature>
<dbReference type="Proteomes" id="UP001304671">
    <property type="component" value="Unassembled WGS sequence"/>
</dbReference>
<keyword evidence="3" id="KW-1185">Reference proteome</keyword>
<feature type="transmembrane region" description="Helical" evidence="1">
    <location>
        <begin position="1006"/>
        <end position="1026"/>
    </location>
</feature>
<organism evidence="2 3">
    <name type="scientific">Arcicella aquatica</name>
    <dbReference type="NCBI Taxonomy" id="217141"/>
    <lineage>
        <taxon>Bacteria</taxon>
        <taxon>Pseudomonadati</taxon>
        <taxon>Bacteroidota</taxon>
        <taxon>Cytophagia</taxon>
        <taxon>Cytophagales</taxon>
        <taxon>Flectobacillaceae</taxon>
        <taxon>Arcicella</taxon>
    </lineage>
</organism>
<dbReference type="PANTHER" id="PTHR32063">
    <property type="match status" value="1"/>
</dbReference>
<dbReference type="Gene3D" id="1.20.1640.10">
    <property type="entry name" value="Multidrug efflux transporter AcrB transmembrane domain"/>
    <property type="match status" value="3"/>
</dbReference>
<dbReference type="Gene3D" id="3.30.70.1430">
    <property type="entry name" value="Multidrug efflux transporter AcrB pore domain"/>
    <property type="match status" value="2"/>
</dbReference>
<feature type="transmembrane region" description="Helical" evidence="1">
    <location>
        <begin position="1032"/>
        <end position="1059"/>
    </location>
</feature>
<feature type="transmembrane region" description="Helical" evidence="1">
    <location>
        <begin position="519"/>
        <end position="548"/>
    </location>
</feature>
<gene>
    <name evidence="2" type="ORF">VB264_02105</name>
</gene>
<dbReference type="Gene3D" id="3.30.70.1320">
    <property type="entry name" value="Multidrug efflux transporter AcrB pore domain like"/>
    <property type="match status" value="1"/>
</dbReference>
<keyword evidence="1" id="KW-0472">Membrane</keyword>
<evidence type="ECO:0000256" key="1">
    <source>
        <dbReference type="SAM" id="Phobius"/>
    </source>
</evidence>
<feature type="transmembrane region" description="Helical" evidence="1">
    <location>
        <begin position="932"/>
        <end position="952"/>
    </location>
</feature>
<dbReference type="RefSeq" id="WP_323246348.1">
    <property type="nucleotide sequence ID" value="NZ_JAYFUL010000002.1"/>
</dbReference>
<accession>A0ABU5QHM8</accession>
<dbReference type="Pfam" id="PF00873">
    <property type="entry name" value="ACR_tran"/>
    <property type="match status" value="2"/>
</dbReference>
<feature type="transmembrane region" description="Helical" evidence="1">
    <location>
        <begin position="353"/>
        <end position="370"/>
    </location>
</feature>
<dbReference type="Gene3D" id="3.30.2090.10">
    <property type="entry name" value="Multidrug efflux transporter AcrB TolC docking domain, DN and DC subdomains"/>
    <property type="match status" value="2"/>
</dbReference>
<evidence type="ECO:0000313" key="3">
    <source>
        <dbReference type="Proteomes" id="UP001304671"/>
    </source>
</evidence>
<sequence>MLQETKAPKSSYGILIAFVVLSIIGFALIPKLSVQLNPSNSSGSINVSYYWGNVSPEVLERQVTAKLEGAFSTLQGIKKLSSISSYGNGYITLEIDKSANLDQLRFEVATLIRQLYPQLPKEVSYPIINLNSPNQETQQKPLMSLQFNGQTSLSDLKVYAEEQLKPKLAQIKGIYNVNVYGGNRQEWVLTYDRLQLESLQITESQIVNAIKNQYQQSSLGLVRTKDGQQMNVVLTPKSSHYLTHKSADEIVKELENIALSIRVKDSQKVDRIIHLSDILKVSRNERPIEEFYRINGKNAVTIVIQADLGANQLTLAKNIRAKLTKISKTLPPTYQTNIEYDATEYIRENLDKIWVQSGLAILILLIFVWLTTRSWAYTMLIVLSLTVNLAISFIVFYFLNIEIHLYSLAAITTSLGILIDNTIVMIDHYRRYRNLSVFTALLGATLTTIAGLMVIWFLPEETKIDLLDFAIVMIITLGISLLVALFFVPAMIERLNIRIESKGITKTNKLKRIAKLSKIYSVLVLFFLRFRKTAFVLMILAFGLPVFMLPNRLEATKPYAEFYNATIGSENYQENIQPIINKVFGGSLRLFANYVYEKSYYSKNERTSLYVNAGLPNQSTIEQMNDLYLRVENYLGQFKEIDRFITRIYNGQNGSMTIYFKPQYENSSFPYILKNRMIALSTEMSGINWDIYGVGQGFSQNLDANSTPTFNVLMKGYNYNELERQANILKQRLETHPRIQEVNINNSFNFWNNKSLYEFVLQTEPKHLALYGRTNAEVYDYLQRQNVRSNPDIYQLMNGEYEQIKVVPVDSKTFDVWSLMNQKVNIDKNVIKLSSFTRTEKQKVSPEINKENQEYLRMISFEYFGSQTFGDKFLEQTLKEIKTQLPLGYTAKKQGYNWFGEEAKQQYWLLGLVIVLIYIICAIIFESLLQPIALILQIPISFIGVFLTFYWFDFNFDQGGYASFVLLSGNVVCAAIFIISEFNNLRRLHPYTSDFKLYIKAFNHKIIPILLTVLSTVVGLIPFLIYGQNEAFWFALGVGTIGGLIISLIGIIFYLPLFLKFNSNDNMISTHH</sequence>
<name>A0ABU5QHM8_9BACT</name>
<feature type="transmembrane region" description="Helical" evidence="1">
    <location>
        <begin position="12"/>
        <end position="29"/>
    </location>
</feature>
<reference evidence="2 3" key="1">
    <citation type="submission" date="2023-12" db="EMBL/GenBank/DDBJ databases">
        <title>Novel species of the genus Arcicella isolated from rivers.</title>
        <authorList>
            <person name="Lu H."/>
        </authorList>
    </citation>
    <scope>NUCLEOTIDE SEQUENCE [LARGE SCALE GENOMIC DNA]</scope>
    <source>
        <strain evidence="2 3">LMG 21963</strain>
    </source>
</reference>
<comment type="caution">
    <text evidence="2">The sequence shown here is derived from an EMBL/GenBank/DDBJ whole genome shotgun (WGS) entry which is preliminary data.</text>
</comment>
<feature type="transmembrane region" description="Helical" evidence="1">
    <location>
        <begin position="964"/>
        <end position="985"/>
    </location>
</feature>
<feature type="transmembrane region" description="Helical" evidence="1">
    <location>
        <begin position="470"/>
        <end position="492"/>
    </location>
</feature>
<dbReference type="SUPFAM" id="SSF82866">
    <property type="entry name" value="Multidrug efflux transporter AcrB transmembrane domain"/>
    <property type="match status" value="2"/>
</dbReference>